<comment type="caution">
    <text evidence="1">The sequence shown here is derived from an EMBL/GenBank/DDBJ whole genome shotgun (WGS) entry which is preliminary data.</text>
</comment>
<evidence type="ECO:0000313" key="2">
    <source>
        <dbReference type="Proteomes" id="UP001177021"/>
    </source>
</evidence>
<accession>A0ACB0LCD9</accession>
<name>A0ACB0LCD9_TRIPR</name>
<dbReference type="Proteomes" id="UP001177021">
    <property type="component" value="Unassembled WGS sequence"/>
</dbReference>
<proteinExistence type="predicted"/>
<dbReference type="EMBL" id="CASHSV030000513">
    <property type="protein sequence ID" value="CAJ2667114.1"/>
    <property type="molecule type" value="Genomic_DNA"/>
</dbReference>
<organism evidence="1 2">
    <name type="scientific">Trifolium pratense</name>
    <name type="common">Red clover</name>
    <dbReference type="NCBI Taxonomy" id="57577"/>
    <lineage>
        <taxon>Eukaryota</taxon>
        <taxon>Viridiplantae</taxon>
        <taxon>Streptophyta</taxon>
        <taxon>Embryophyta</taxon>
        <taxon>Tracheophyta</taxon>
        <taxon>Spermatophyta</taxon>
        <taxon>Magnoliopsida</taxon>
        <taxon>eudicotyledons</taxon>
        <taxon>Gunneridae</taxon>
        <taxon>Pentapetalae</taxon>
        <taxon>rosids</taxon>
        <taxon>fabids</taxon>
        <taxon>Fabales</taxon>
        <taxon>Fabaceae</taxon>
        <taxon>Papilionoideae</taxon>
        <taxon>50 kb inversion clade</taxon>
        <taxon>NPAAA clade</taxon>
        <taxon>Hologalegina</taxon>
        <taxon>IRL clade</taxon>
        <taxon>Trifolieae</taxon>
        <taxon>Trifolium</taxon>
    </lineage>
</organism>
<evidence type="ECO:0000313" key="1">
    <source>
        <dbReference type="EMBL" id="CAJ2667114.1"/>
    </source>
</evidence>
<reference evidence="1" key="1">
    <citation type="submission" date="2023-10" db="EMBL/GenBank/DDBJ databases">
        <authorList>
            <person name="Rodriguez Cubillos JULIANA M."/>
            <person name="De Vega J."/>
        </authorList>
    </citation>
    <scope>NUCLEOTIDE SEQUENCE</scope>
</reference>
<keyword evidence="2" id="KW-1185">Reference proteome</keyword>
<protein>
    <submittedName>
        <fullName evidence="1">Uncharacterized protein</fullName>
    </submittedName>
</protein>
<sequence length="725" mass="83478">MERHGSSDRKTVSSGNDVSRSRASSSTSARKGRLCFCHARTILLTVKHGDNAGRQFWRCPFWMTPQKCDMFKWADEEDEAQPDVAALALGIIEDLRKENEKLRKELNCRELTDQYKDVVLKECIKNKLIGSGFEYIFDVDVQPKHISTLLMALCEVYDPETCVFKIGENNVYFGLQDVLMLTGLPIDGKPLVLQNKAVDVEECLTLVGVTPGTGTKKHDFKLSDLVTIINGLDNNPDDASLDKACRATALLGIACMVDNNCRTAISTKYLNLIRNVDDIKTFAWGAASWVNLHSSLRTFKEDVTKVGISGCSFALMVFAFVCIPQIVPFCYKWSIKEITPTFPLRNEYLRKINPKEFYNNCMKPDTYELLDVLSRQTEDDIIWEPYIEIQVPEQYISQMFIFKSMTTAFTRSNAVNHTPNVAYRQIMDKEPRKLIVNQLNAYLPKITKKRGRSFSKDIKLWLKSWESRKLHIISIDNLPSPQPHNMGMESDLNQDRVLVPNRTHVTNLKNKLIVFDLNGVLVDCVTDDKKLNPDFVFNKTAVFARPSYLEFLEFCFDNFEVGIWSSKFKTNIDKILDFLMKDLKHKFLFRWDQSHCTTTTIPTPENPDKNIMFKELEKLWDKEDPNLCWEKGFFNESNTLLIDDSPYKGMLNPEYNVIYPDTFKYWIGKWDKSLAKGGELRDFLEGLAKADDIRDYVREKSIGRPAVTTINDDNYRYFEAKNSVS</sequence>
<gene>
    <name evidence="1" type="ORF">MILVUS5_LOCUS31812</name>
</gene>